<gene>
    <name evidence="2" type="ORF">A4U43_C03F2210</name>
</gene>
<protein>
    <recommendedName>
        <fullName evidence="4">Secreted protein</fullName>
    </recommendedName>
</protein>
<organism evidence="2 3">
    <name type="scientific">Asparagus officinalis</name>
    <name type="common">Garden asparagus</name>
    <dbReference type="NCBI Taxonomy" id="4686"/>
    <lineage>
        <taxon>Eukaryota</taxon>
        <taxon>Viridiplantae</taxon>
        <taxon>Streptophyta</taxon>
        <taxon>Embryophyta</taxon>
        <taxon>Tracheophyta</taxon>
        <taxon>Spermatophyta</taxon>
        <taxon>Magnoliopsida</taxon>
        <taxon>Liliopsida</taxon>
        <taxon>Asparagales</taxon>
        <taxon>Asparagaceae</taxon>
        <taxon>Asparagoideae</taxon>
        <taxon>Asparagus</taxon>
    </lineage>
</organism>
<keyword evidence="3" id="KW-1185">Reference proteome</keyword>
<dbReference type="AlphaFoldDB" id="A0A5P1F7E3"/>
<dbReference type="Gramene" id="ONK74044">
    <property type="protein sequence ID" value="ONK74044"/>
    <property type="gene ID" value="A4U43_C03F2210"/>
</dbReference>
<feature type="signal peptide" evidence="1">
    <location>
        <begin position="1"/>
        <end position="30"/>
    </location>
</feature>
<evidence type="ECO:0000313" key="3">
    <source>
        <dbReference type="Proteomes" id="UP000243459"/>
    </source>
</evidence>
<dbReference type="EMBL" id="CM007383">
    <property type="protein sequence ID" value="ONK74044.1"/>
    <property type="molecule type" value="Genomic_DNA"/>
</dbReference>
<feature type="chain" id="PRO_5024288221" description="Secreted protein" evidence="1">
    <location>
        <begin position="31"/>
        <end position="67"/>
    </location>
</feature>
<proteinExistence type="predicted"/>
<sequence>MIECLLVAMDAFAAHHLFSLFCVYWNEASARVEHQNCSYLGDVSEHWHCFALMETTSIECFISFLRE</sequence>
<dbReference type="Proteomes" id="UP000243459">
    <property type="component" value="Chromosome 3"/>
</dbReference>
<evidence type="ECO:0000256" key="1">
    <source>
        <dbReference type="SAM" id="SignalP"/>
    </source>
</evidence>
<evidence type="ECO:0008006" key="4">
    <source>
        <dbReference type="Google" id="ProtNLM"/>
    </source>
</evidence>
<accession>A0A5P1F7E3</accession>
<evidence type="ECO:0000313" key="2">
    <source>
        <dbReference type="EMBL" id="ONK74044.1"/>
    </source>
</evidence>
<reference evidence="3" key="1">
    <citation type="journal article" date="2017" name="Nat. Commun.">
        <title>The asparagus genome sheds light on the origin and evolution of a young Y chromosome.</title>
        <authorList>
            <person name="Harkess A."/>
            <person name="Zhou J."/>
            <person name="Xu C."/>
            <person name="Bowers J.E."/>
            <person name="Van der Hulst R."/>
            <person name="Ayyampalayam S."/>
            <person name="Mercati F."/>
            <person name="Riccardi P."/>
            <person name="McKain M.R."/>
            <person name="Kakrana A."/>
            <person name="Tang H."/>
            <person name="Ray J."/>
            <person name="Groenendijk J."/>
            <person name="Arikit S."/>
            <person name="Mathioni S.M."/>
            <person name="Nakano M."/>
            <person name="Shan H."/>
            <person name="Telgmann-Rauber A."/>
            <person name="Kanno A."/>
            <person name="Yue Z."/>
            <person name="Chen H."/>
            <person name="Li W."/>
            <person name="Chen Y."/>
            <person name="Xu X."/>
            <person name="Zhang Y."/>
            <person name="Luo S."/>
            <person name="Chen H."/>
            <person name="Gao J."/>
            <person name="Mao Z."/>
            <person name="Pires J.C."/>
            <person name="Luo M."/>
            <person name="Kudrna D."/>
            <person name="Wing R.A."/>
            <person name="Meyers B.C."/>
            <person name="Yi K."/>
            <person name="Kong H."/>
            <person name="Lavrijsen P."/>
            <person name="Sunseri F."/>
            <person name="Falavigna A."/>
            <person name="Ye Y."/>
            <person name="Leebens-Mack J.H."/>
            <person name="Chen G."/>
        </authorList>
    </citation>
    <scope>NUCLEOTIDE SEQUENCE [LARGE SCALE GENOMIC DNA]</scope>
    <source>
        <strain evidence="3">cv. DH0086</strain>
    </source>
</reference>
<name>A0A5P1F7E3_ASPOF</name>
<keyword evidence="1" id="KW-0732">Signal</keyword>